<keyword evidence="3" id="KW-0833">Ubl conjugation pathway</keyword>
<dbReference type="PANTHER" id="PTHR45647">
    <property type="entry name" value="OS02G0152300 PROTEIN"/>
    <property type="match status" value="1"/>
</dbReference>
<sequence length="161" mass="17879">MVTVSPCPARCLRLRLLSPAPPPALHSLRLWSFLNNSILRSGFCARKGIRAKEVILNSLDVANALVQYISNNFITDIVLGAFSRSAIARAFKNIDIACYLGKSTPDTCSVYAIWTLPSIGPLIERKTPELFLLEGLEAETEEDIFEDVSKEPVIREEQNTD</sequence>
<keyword evidence="5" id="KW-1185">Reference proteome</keyword>
<dbReference type="AlphaFoldDB" id="A0AAD1YVQ5"/>
<name>A0AAD1YVQ5_9LAMI</name>
<dbReference type="PANTHER" id="PTHR45647:SF51">
    <property type="entry name" value="PROTEIN KINASE SUPERFAMILY PROTEIN"/>
    <property type="match status" value="1"/>
</dbReference>
<protein>
    <recommendedName>
        <fullName evidence="2">RING-type E3 ubiquitin transferase</fullName>
        <ecNumber evidence="2">2.3.2.27</ecNumber>
    </recommendedName>
</protein>
<evidence type="ECO:0000256" key="1">
    <source>
        <dbReference type="ARBA" id="ARBA00000900"/>
    </source>
</evidence>
<reference evidence="4" key="1">
    <citation type="submission" date="2023-05" db="EMBL/GenBank/DDBJ databases">
        <authorList>
            <person name="Huff M."/>
        </authorList>
    </citation>
    <scope>NUCLEOTIDE SEQUENCE</scope>
</reference>
<dbReference type="InterPro" id="IPR051348">
    <property type="entry name" value="U-box_ubiquitin_ligases"/>
</dbReference>
<proteinExistence type="predicted"/>
<organism evidence="4 5">
    <name type="scientific">Fraxinus pennsylvanica</name>
    <dbReference type="NCBI Taxonomy" id="56036"/>
    <lineage>
        <taxon>Eukaryota</taxon>
        <taxon>Viridiplantae</taxon>
        <taxon>Streptophyta</taxon>
        <taxon>Embryophyta</taxon>
        <taxon>Tracheophyta</taxon>
        <taxon>Spermatophyta</taxon>
        <taxon>Magnoliopsida</taxon>
        <taxon>eudicotyledons</taxon>
        <taxon>Gunneridae</taxon>
        <taxon>Pentapetalae</taxon>
        <taxon>asterids</taxon>
        <taxon>lamiids</taxon>
        <taxon>Lamiales</taxon>
        <taxon>Oleaceae</taxon>
        <taxon>Oleeae</taxon>
        <taxon>Fraxinus</taxon>
    </lineage>
</organism>
<evidence type="ECO:0000256" key="2">
    <source>
        <dbReference type="ARBA" id="ARBA00012483"/>
    </source>
</evidence>
<dbReference type="EC" id="2.3.2.27" evidence="2"/>
<dbReference type="Proteomes" id="UP000834106">
    <property type="component" value="Chromosome 3"/>
</dbReference>
<accession>A0AAD1YVQ5</accession>
<evidence type="ECO:0000313" key="4">
    <source>
        <dbReference type="EMBL" id="CAI9757940.1"/>
    </source>
</evidence>
<dbReference type="GO" id="GO:0061630">
    <property type="term" value="F:ubiquitin protein ligase activity"/>
    <property type="evidence" value="ECO:0007669"/>
    <property type="project" value="UniProtKB-EC"/>
</dbReference>
<comment type="catalytic activity">
    <reaction evidence="1">
        <text>S-ubiquitinyl-[E2 ubiquitin-conjugating enzyme]-L-cysteine + [acceptor protein]-L-lysine = [E2 ubiquitin-conjugating enzyme]-L-cysteine + N(6)-ubiquitinyl-[acceptor protein]-L-lysine.</text>
        <dbReference type="EC" id="2.3.2.27"/>
    </reaction>
</comment>
<dbReference type="EMBL" id="OU503038">
    <property type="protein sequence ID" value="CAI9757940.1"/>
    <property type="molecule type" value="Genomic_DNA"/>
</dbReference>
<gene>
    <name evidence="4" type="ORF">FPE_LOCUS5370</name>
</gene>
<evidence type="ECO:0000256" key="3">
    <source>
        <dbReference type="ARBA" id="ARBA00022786"/>
    </source>
</evidence>
<evidence type="ECO:0000313" key="5">
    <source>
        <dbReference type="Proteomes" id="UP000834106"/>
    </source>
</evidence>